<accession>A0A0E9MXC9</accession>
<evidence type="ECO:0000259" key="1">
    <source>
        <dbReference type="Pfam" id="PF01764"/>
    </source>
</evidence>
<dbReference type="EMBL" id="BBWV01000001">
    <property type="protein sequence ID" value="GAO42269.1"/>
    <property type="molecule type" value="Genomic_DNA"/>
</dbReference>
<dbReference type="SUPFAM" id="SSF53474">
    <property type="entry name" value="alpha/beta-Hydrolases"/>
    <property type="match status" value="1"/>
</dbReference>
<protein>
    <recommendedName>
        <fullName evidence="1">Fungal lipase-type domain-containing protein</fullName>
    </recommendedName>
</protein>
<dbReference type="Gene3D" id="3.40.50.1820">
    <property type="entry name" value="alpha/beta hydrolase"/>
    <property type="match status" value="1"/>
</dbReference>
<dbReference type="GO" id="GO:0006629">
    <property type="term" value="P:lipid metabolic process"/>
    <property type="evidence" value="ECO:0007669"/>
    <property type="project" value="InterPro"/>
</dbReference>
<organism evidence="2 3">
    <name type="scientific">Flavihumibacter petaseus NBRC 106054</name>
    <dbReference type="NCBI Taxonomy" id="1220578"/>
    <lineage>
        <taxon>Bacteria</taxon>
        <taxon>Pseudomonadati</taxon>
        <taxon>Bacteroidota</taxon>
        <taxon>Chitinophagia</taxon>
        <taxon>Chitinophagales</taxon>
        <taxon>Chitinophagaceae</taxon>
        <taxon>Flavihumibacter</taxon>
    </lineage>
</organism>
<dbReference type="Pfam" id="PF01764">
    <property type="entry name" value="Lipase_3"/>
    <property type="match status" value="1"/>
</dbReference>
<dbReference type="OrthoDB" id="927373at2"/>
<evidence type="ECO:0000313" key="3">
    <source>
        <dbReference type="Proteomes" id="UP000033121"/>
    </source>
</evidence>
<dbReference type="STRING" id="1220578.FPE01S_01_12820"/>
<gene>
    <name evidence="2" type="ORF">FPE01S_01_12820</name>
</gene>
<name>A0A0E9MXC9_9BACT</name>
<keyword evidence="3" id="KW-1185">Reference proteome</keyword>
<sequence length="362" mass="41249">MGRILLLYVCLWFSSFGYCQELAPGFDASEYLELIQLGKQQYFSDQHLLDSLTSAGKFKKVYASPEMGLKNQWDYWERDGSVGIVVIRGTVSDPASWLENLYAASVPAKGSLQINDSTRFDYTLAANAKAKVHVGWTFGLAHLMPDIVKQLKAAYARGVHSFILFGHSQGAAITYLVRSYLEYSQELPSGLVYKTYCSAPPKPGNIYYANDFDFVTRNGWALRVVNSEDWVPETPFTIQTLKDMNEVNPFGNVDAVFGKQKWPVRWFLKSKYRKMDKVTRKAEKTYRKTLGNLLYSRVKVAAPGFKEPEYSHSMQYMTAGLPIVLAADSSYQQHFPFDGKNVFVHHNLGPYEYLVRLYYPVK</sequence>
<dbReference type="InterPro" id="IPR029058">
    <property type="entry name" value="AB_hydrolase_fold"/>
</dbReference>
<dbReference type="Proteomes" id="UP000033121">
    <property type="component" value="Unassembled WGS sequence"/>
</dbReference>
<evidence type="ECO:0000313" key="2">
    <source>
        <dbReference type="EMBL" id="GAO42269.1"/>
    </source>
</evidence>
<dbReference type="AlphaFoldDB" id="A0A0E9MXC9"/>
<dbReference type="InterPro" id="IPR002921">
    <property type="entry name" value="Fungal_lipase-type"/>
</dbReference>
<proteinExistence type="predicted"/>
<reference evidence="2 3" key="1">
    <citation type="submission" date="2015-04" db="EMBL/GenBank/DDBJ databases">
        <title>Whole genome shotgun sequence of Flavihumibacter petaseus NBRC 106054.</title>
        <authorList>
            <person name="Miyazawa S."/>
            <person name="Hosoyama A."/>
            <person name="Hashimoto M."/>
            <person name="Noguchi M."/>
            <person name="Tsuchikane K."/>
            <person name="Ohji S."/>
            <person name="Yamazoe A."/>
            <person name="Ichikawa N."/>
            <person name="Kimura A."/>
            <person name="Fujita N."/>
        </authorList>
    </citation>
    <scope>NUCLEOTIDE SEQUENCE [LARGE SCALE GENOMIC DNA]</scope>
    <source>
        <strain evidence="2 3">NBRC 106054</strain>
    </source>
</reference>
<feature type="domain" description="Fungal lipase-type" evidence="1">
    <location>
        <begin position="84"/>
        <end position="237"/>
    </location>
</feature>
<comment type="caution">
    <text evidence="2">The sequence shown here is derived from an EMBL/GenBank/DDBJ whole genome shotgun (WGS) entry which is preliminary data.</text>
</comment>
<dbReference type="RefSeq" id="WP_046367989.1">
    <property type="nucleotide sequence ID" value="NZ_BBWV01000001.1"/>
</dbReference>